<dbReference type="InterPro" id="IPR000674">
    <property type="entry name" value="Ald_Oxase/Xan_DH_a/b"/>
</dbReference>
<accession>A0A088E302</accession>
<protein>
    <submittedName>
        <fullName evidence="5">Carbon monoxide dehydrogenase</fullName>
    </submittedName>
    <submittedName>
        <fullName evidence="4">Xanthine dehydrogenase, molybdenum binding subunit apoprotein</fullName>
        <ecNumber evidence="4">1.17.1.4</ecNumber>
    </submittedName>
</protein>
<dbReference type="EMBL" id="CP012175">
    <property type="protein sequence ID" value="AKV80102.1"/>
    <property type="molecule type" value="Genomic_DNA"/>
</dbReference>
<name>A0A088E302_9CREN</name>
<dbReference type="GO" id="GO:0005506">
    <property type="term" value="F:iron ion binding"/>
    <property type="evidence" value="ECO:0007669"/>
    <property type="project" value="InterPro"/>
</dbReference>
<evidence type="ECO:0000259" key="3">
    <source>
        <dbReference type="SMART" id="SM01008"/>
    </source>
</evidence>
<evidence type="ECO:0000313" key="5">
    <source>
        <dbReference type="EMBL" id="AKV73367.1"/>
    </source>
</evidence>
<reference evidence="12 13" key="2">
    <citation type="journal article" date="2015" name="Genome Announc.">
        <title>Complete Genome Sequences of Evolved Arsenate-Resistant Metallosphaera sedula Strains.</title>
        <authorList>
            <person name="Ai C."/>
            <person name="McCarthy S."/>
            <person name="Schackwitz W."/>
            <person name="Martin J."/>
            <person name="Lipzen A."/>
            <person name="Blum P."/>
        </authorList>
    </citation>
    <scope>NUCLEOTIDE SEQUENCE [LARGE SCALE GENOMIC DNA]</scope>
    <source>
        <strain evidence="7 13">ARS120-1</strain>
        <strain evidence="8 12">ARS120-2</strain>
        <strain evidence="5 15">ARS50-1</strain>
        <strain evidence="6 14">ARS50-2</strain>
    </source>
</reference>
<evidence type="ECO:0000313" key="10">
    <source>
        <dbReference type="Proteomes" id="UP000029084"/>
    </source>
</evidence>
<keyword evidence="1" id="KW-0500">Molybdenum</keyword>
<keyword evidence="2 4" id="KW-0560">Oxidoreductase</keyword>
<dbReference type="PANTHER" id="PTHR11908:SF132">
    <property type="entry name" value="ALDEHYDE OXIDASE 1-RELATED"/>
    <property type="match status" value="1"/>
</dbReference>
<evidence type="ECO:0000313" key="14">
    <source>
        <dbReference type="Proteomes" id="UP000062475"/>
    </source>
</evidence>
<dbReference type="AlphaFoldDB" id="A0A088E302"/>
<gene>
    <name evidence="4" type="ORF">HA72_0194</name>
    <name evidence="5" type="ORF">MsedA_0206</name>
    <name evidence="6" type="ORF">MsedB_0206</name>
    <name evidence="7" type="ORF">MsedC_0205</name>
    <name evidence="8" type="ORF">MsedD_0206</name>
    <name evidence="9" type="ORF">MsedE_0206</name>
</gene>
<dbReference type="SUPFAM" id="SSF54665">
    <property type="entry name" value="CO dehydrogenase molybdoprotein N-domain-like"/>
    <property type="match status" value="1"/>
</dbReference>
<evidence type="ECO:0000313" key="4">
    <source>
        <dbReference type="EMBL" id="AIM26358.1"/>
    </source>
</evidence>
<evidence type="ECO:0000313" key="7">
    <source>
        <dbReference type="EMBL" id="AKV77857.1"/>
    </source>
</evidence>
<dbReference type="Pfam" id="PF20256">
    <property type="entry name" value="MoCoBD_2"/>
    <property type="match status" value="1"/>
</dbReference>
<organism evidence="4 10">
    <name type="scientific">Metallosphaera sedula</name>
    <dbReference type="NCBI Taxonomy" id="43687"/>
    <lineage>
        <taxon>Archaea</taxon>
        <taxon>Thermoproteota</taxon>
        <taxon>Thermoprotei</taxon>
        <taxon>Sulfolobales</taxon>
        <taxon>Sulfolobaceae</taxon>
        <taxon>Metallosphaera</taxon>
    </lineage>
</organism>
<dbReference type="EMBL" id="CP012172">
    <property type="protein sequence ID" value="AKV73367.1"/>
    <property type="molecule type" value="Genomic_DNA"/>
</dbReference>
<dbReference type="GeneID" id="91754637"/>
<dbReference type="Proteomes" id="UP000061362">
    <property type="component" value="Chromosome"/>
</dbReference>
<dbReference type="EMBL" id="CP012174">
    <property type="protein sequence ID" value="AKV77857.1"/>
    <property type="molecule type" value="Genomic_DNA"/>
</dbReference>
<dbReference type="EMBL" id="CP012176">
    <property type="protein sequence ID" value="AKV82346.1"/>
    <property type="molecule type" value="Genomic_DNA"/>
</dbReference>
<proteinExistence type="predicted"/>
<dbReference type="OMA" id="SWMRAPG"/>
<dbReference type="InterPro" id="IPR036856">
    <property type="entry name" value="Ald_Oxase/Xan_DH_a/b_sf"/>
</dbReference>
<dbReference type="InterPro" id="IPR037165">
    <property type="entry name" value="AldOxase/xan_DH_Mopterin-bd_sf"/>
</dbReference>
<dbReference type="SUPFAM" id="SSF56003">
    <property type="entry name" value="Molybdenum cofactor-binding domain"/>
    <property type="match status" value="1"/>
</dbReference>
<evidence type="ECO:0000313" key="8">
    <source>
        <dbReference type="EMBL" id="AKV80102.1"/>
    </source>
</evidence>
<dbReference type="PANTHER" id="PTHR11908">
    <property type="entry name" value="XANTHINE DEHYDROGENASE"/>
    <property type="match status" value="1"/>
</dbReference>
<reference evidence="9 11" key="3">
    <citation type="submission" date="2015-07" db="EMBL/GenBank/DDBJ databases">
        <title>Physiological, transcriptional responses and genome re-sequencing of acid resistant extremely thermoacidophilic Metallosphaera sedula SARC-M1.</title>
        <authorList>
            <person name="Ai C."/>
            <person name="McCarthy S."/>
            <person name="Eckrich V."/>
            <person name="Rudrappa D."/>
            <person name="Qiu G."/>
            <person name="Blum P."/>
        </authorList>
    </citation>
    <scope>NUCLEOTIDE SEQUENCE [LARGE SCALE GENOMIC DNA]</scope>
    <source>
        <strain evidence="9 11">SARC-M1</strain>
    </source>
</reference>
<dbReference type="Gene3D" id="3.30.365.10">
    <property type="entry name" value="Aldehyde oxidase/xanthine dehydrogenase, molybdopterin binding domain"/>
    <property type="match status" value="4"/>
</dbReference>
<evidence type="ECO:0000313" key="13">
    <source>
        <dbReference type="Proteomes" id="UP000062398"/>
    </source>
</evidence>
<dbReference type="InterPro" id="IPR008274">
    <property type="entry name" value="AldOxase/xan_DH_MoCoBD1"/>
</dbReference>
<dbReference type="EC" id="1.17.1.4" evidence="4"/>
<dbReference type="InterPro" id="IPR046867">
    <property type="entry name" value="AldOxase/xan_DH_MoCoBD2"/>
</dbReference>
<sequence>MRYVGKPVRRVEDPKLITGRGSFVDDIQIPGTYYVAFVRSKYPHARISVKPSQNVFTGSQINPGKDFPIPSNEVIYAGQPIAAVIARDRYEAYDLLESVEVEYEQLPYETDPFRAMEDKVKVYSKAESNIYAKKEFVGGEAKKELEQSPIVLSGELHNQRIIASPMETRGTLAWFDGNRLNVWSSTQSAHYLRRNLVSFLGIQNIRVIQPDVGGAFGSKIITHPEEYAVSFLALKLGIPLKWIPTRTEEMLSAGHGRDKWLRYKVGVKRDGTITAVVGTVVGNLGAPYRDANDDDSGNVMSAARMLPGPYRIKHGFVAAYSVNTNLTPTTSYRGAGRPEATYFIESIIEEIAEELKLDPLEVRLRNVIRPEEMPYTNVFGITYDSGNYPELLNSAKSYYEQLKAEAKDNQCVGLAMYVEITAFGPWETARVYAKYDGRIVVVTGTGPHGQGDATAFAQLAADALEISMDLVEVRWGDTDVIEDGIGTWGSRTVTIGGSAVIMASQELRKRLTEAGAKALEADVEEVEYREGKVVHKKTGKSLELAEIIKSAYKLGISLDVTSVYPVKKPTSPYGVHMALMEIDRETGLISVKKYIAVDDVGNVINPLLAEGQIHGGALQGISQALYEEAVINDGTLQNPTFGDYALPTAVETPRFTWKYLTNGLSPHPTGSKGIGEAGTVVGTPVISNAISSCLKRKFSTMPILLEKVLGDQ</sequence>
<evidence type="ECO:0000256" key="2">
    <source>
        <dbReference type="ARBA" id="ARBA00023002"/>
    </source>
</evidence>
<dbReference type="SMART" id="SM01008">
    <property type="entry name" value="Ald_Xan_dh_C"/>
    <property type="match status" value="1"/>
</dbReference>
<dbReference type="Proteomes" id="UP000068832">
    <property type="component" value="Chromosome"/>
</dbReference>
<dbReference type="GO" id="GO:0004854">
    <property type="term" value="F:xanthine dehydrogenase activity"/>
    <property type="evidence" value="ECO:0007669"/>
    <property type="project" value="UniProtKB-EC"/>
</dbReference>
<evidence type="ECO:0000313" key="9">
    <source>
        <dbReference type="EMBL" id="AKV82346.1"/>
    </source>
</evidence>
<evidence type="ECO:0000313" key="12">
    <source>
        <dbReference type="Proteomes" id="UP000061362"/>
    </source>
</evidence>
<evidence type="ECO:0000256" key="1">
    <source>
        <dbReference type="ARBA" id="ARBA00022505"/>
    </source>
</evidence>
<dbReference type="OrthoDB" id="57164at2157"/>
<dbReference type="PATRIC" id="fig|43687.5.peg.199"/>
<evidence type="ECO:0000313" key="11">
    <source>
        <dbReference type="Proteomes" id="UP000056255"/>
    </source>
</evidence>
<dbReference type="Proteomes" id="UP000056255">
    <property type="component" value="Chromosome"/>
</dbReference>
<evidence type="ECO:0000313" key="6">
    <source>
        <dbReference type="EMBL" id="AKV75611.1"/>
    </source>
</evidence>
<feature type="domain" description="Aldehyde oxidase/xanthine dehydrogenase a/b hammerhead" evidence="3">
    <location>
        <begin position="18"/>
        <end position="107"/>
    </location>
</feature>
<dbReference type="Proteomes" id="UP000062475">
    <property type="component" value="Chromosome"/>
</dbReference>
<evidence type="ECO:0000313" key="15">
    <source>
        <dbReference type="Proteomes" id="UP000068832"/>
    </source>
</evidence>
<dbReference type="RefSeq" id="WP_011921339.1">
    <property type="nucleotide sequence ID" value="NZ_CP008822.1"/>
</dbReference>
<dbReference type="Proteomes" id="UP000029084">
    <property type="component" value="Chromosome"/>
</dbReference>
<dbReference type="Pfam" id="PF01315">
    <property type="entry name" value="Ald_Xan_dh_C"/>
    <property type="match status" value="1"/>
</dbReference>
<dbReference type="EMBL" id="CP008822">
    <property type="protein sequence ID" value="AIM26358.1"/>
    <property type="molecule type" value="Genomic_DNA"/>
</dbReference>
<dbReference type="InterPro" id="IPR016208">
    <property type="entry name" value="Ald_Oxase/xanthine_DH-like"/>
</dbReference>
<reference evidence="4 10" key="1">
    <citation type="journal article" date="2014" name="J. Bacteriol.">
        <title>Role of an Archaeal PitA Transporter in the Copper and Arsenic Resistance of Metallosphaera sedula, an Extreme Thermoacidophile.</title>
        <authorList>
            <person name="McCarthy S."/>
            <person name="Ai C."/>
            <person name="Wheaton G."/>
            <person name="Tevatia R."/>
            <person name="Eckrich V."/>
            <person name="Kelly R."/>
            <person name="Blum P."/>
        </authorList>
    </citation>
    <scope>NUCLEOTIDE SEQUENCE [LARGE SCALE GENOMIC DNA]</scope>
    <source>
        <strain evidence="4 10">CuR1</strain>
    </source>
</reference>
<dbReference type="Pfam" id="PF02738">
    <property type="entry name" value="MoCoBD_1"/>
    <property type="match status" value="1"/>
</dbReference>
<dbReference type="Gene3D" id="3.90.1170.50">
    <property type="entry name" value="Aldehyde oxidase/xanthine dehydrogenase, a/b hammerhead"/>
    <property type="match status" value="1"/>
</dbReference>
<dbReference type="EMBL" id="CP012173">
    <property type="protein sequence ID" value="AKV75611.1"/>
    <property type="molecule type" value="Genomic_DNA"/>
</dbReference>
<dbReference type="Proteomes" id="UP000062398">
    <property type="component" value="Chromosome"/>
</dbReference>